<dbReference type="Gene3D" id="2.60.40.790">
    <property type="match status" value="1"/>
</dbReference>
<dbReference type="InterPro" id="IPR008978">
    <property type="entry name" value="HSP20-like_chaperone"/>
</dbReference>
<dbReference type="AlphaFoldDB" id="A0A1R3GX10"/>
<dbReference type="STRING" id="93759.A0A1R3GX10"/>
<feature type="transmembrane region" description="Helical" evidence="1">
    <location>
        <begin position="121"/>
        <end position="143"/>
    </location>
</feature>
<keyword evidence="1" id="KW-0812">Transmembrane</keyword>
<dbReference type="Proteomes" id="UP000187203">
    <property type="component" value="Unassembled WGS sequence"/>
</dbReference>
<sequence>MARSYQDFEPDHHYRKGEVHDIIELQVKDFRKEHLKVNFGSNGVLTITGERPVEGHRWIRFRKEFNPPKDCKSNEIRARLSSAKQQSDVAMPTENGALQPTAGPKSFVSRLKMGRKTAMKVGASVIVLALLFAVLFYVLKYYATMIIVDQ</sequence>
<dbReference type="EMBL" id="AWUE01021352">
    <property type="protein sequence ID" value="OMO62645.1"/>
    <property type="molecule type" value="Genomic_DNA"/>
</dbReference>
<reference evidence="3" key="1">
    <citation type="submission" date="2013-09" db="EMBL/GenBank/DDBJ databases">
        <title>Corchorus olitorius genome sequencing.</title>
        <authorList>
            <person name="Alam M."/>
            <person name="Haque M.S."/>
            <person name="Islam M.S."/>
            <person name="Emdad E.M."/>
            <person name="Islam M.M."/>
            <person name="Ahmed B."/>
            <person name="Halim A."/>
            <person name="Hossen Q.M.M."/>
            <person name="Hossain M.Z."/>
            <person name="Ahmed R."/>
            <person name="Khan M.M."/>
            <person name="Islam R."/>
            <person name="Rashid M.M."/>
            <person name="Khan S.A."/>
            <person name="Rahman M.S."/>
            <person name="Alam M."/>
            <person name="Yahiya A.S."/>
            <person name="Khan M.S."/>
            <person name="Azam M.S."/>
            <person name="Haque T."/>
            <person name="Lashkar M.Z.H."/>
            <person name="Akhand A.I."/>
            <person name="Morshed G."/>
            <person name="Roy S."/>
            <person name="Uddin K.S."/>
            <person name="Rabeya T."/>
            <person name="Hossain A.S."/>
            <person name="Chowdhury A."/>
            <person name="Snigdha A.R."/>
            <person name="Mortoza M.S."/>
            <person name="Matin S.A."/>
            <person name="Hoque S.M.E."/>
            <person name="Islam M.K."/>
            <person name="Roy D.K."/>
            <person name="Haider R."/>
            <person name="Moosa M.M."/>
            <person name="Elias S.M."/>
            <person name="Hasan A.M."/>
            <person name="Jahan S."/>
            <person name="Shafiuddin M."/>
            <person name="Mahmood N."/>
            <person name="Shommy N.S."/>
        </authorList>
    </citation>
    <scope>NUCLEOTIDE SEQUENCE [LARGE SCALE GENOMIC DNA]</scope>
    <source>
        <strain evidence="3">cv. O-4</strain>
    </source>
</reference>
<gene>
    <name evidence="2" type="ORF">COLO4_32970</name>
</gene>
<name>A0A1R3GX10_9ROSI</name>
<proteinExistence type="predicted"/>
<protein>
    <recommendedName>
        <fullName evidence="4">SHSP domain-containing protein</fullName>
    </recommendedName>
</protein>
<comment type="caution">
    <text evidence="2">The sequence shown here is derived from an EMBL/GenBank/DDBJ whole genome shotgun (WGS) entry which is preliminary data.</text>
</comment>
<evidence type="ECO:0000313" key="3">
    <source>
        <dbReference type="Proteomes" id="UP000187203"/>
    </source>
</evidence>
<dbReference type="CDD" id="cd06464">
    <property type="entry name" value="ACD_sHsps-like"/>
    <property type="match status" value="1"/>
</dbReference>
<keyword evidence="1" id="KW-0472">Membrane</keyword>
<keyword evidence="3" id="KW-1185">Reference proteome</keyword>
<evidence type="ECO:0000313" key="2">
    <source>
        <dbReference type="EMBL" id="OMO62645.1"/>
    </source>
</evidence>
<evidence type="ECO:0000256" key="1">
    <source>
        <dbReference type="SAM" id="Phobius"/>
    </source>
</evidence>
<dbReference type="OrthoDB" id="1431247at2759"/>
<dbReference type="SUPFAM" id="SSF49764">
    <property type="entry name" value="HSP20-like chaperones"/>
    <property type="match status" value="1"/>
</dbReference>
<accession>A0A1R3GX10</accession>
<evidence type="ECO:0008006" key="4">
    <source>
        <dbReference type="Google" id="ProtNLM"/>
    </source>
</evidence>
<organism evidence="2 3">
    <name type="scientific">Corchorus olitorius</name>
    <dbReference type="NCBI Taxonomy" id="93759"/>
    <lineage>
        <taxon>Eukaryota</taxon>
        <taxon>Viridiplantae</taxon>
        <taxon>Streptophyta</taxon>
        <taxon>Embryophyta</taxon>
        <taxon>Tracheophyta</taxon>
        <taxon>Spermatophyta</taxon>
        <taxon>Magnoliopsida</taxon>
        <taxon>eudicotyledons</taxon>
        <taxon>Gunneridae</taxon>
        <taxon>Pentapetalae</taxon>
        <taxon>rosids</taxon>
        <taxon>malvids</taxon>
        <taxon>Malvales</taxon>
        <taxon>Malvaceae</taxon>
        <taxon>Grewioideae</taxon>
        <taxon>Apeibeae</taxon>
        <taxon>Corchorus</taxon>
    </lineage>
</organism>
<keyword evidence="1" id="KW-1133">Transmembrane helix</keyword>